<accession>A0A2P8DB05</accession>
<dbReference type="InterPro" id="IPR011701">
    <property type="entry name" value="MFS"/>
</dbReference>
<evidence type="ECO:0000259" key="7">
    <source>
        <dbReference type="PROSITE" id="PS50850"/>
    </source>
</evidence>
<keyword evidence="4 6" id="KW-1133">Transmembrane helix</keyword>
<feature type="transmembrane region" description="Helical" evidence="6">
    <location>
        <begin position="84"/>
        <end position="101"/>
    </location>
</feature>
<keyword evidence="2" id="KW-0813">Transport</keyword>
<dbReference type="AlphaFoldDB" id="A0A2P8DB05"/>
<name>A0A2P8DB05_9BACT</name>
<dbReference type="GO" id="GO:0015385">
    <property type="term" value="F:sodium:proton antiporter activity"/>
    <property type="evidence" value="ECO:0007669"/>
    <property type="project" value="TreeGrafter"/>
</dbReference>
<gene>
    <name evidence="8" type="ORF">B0I18_101562</name>
</gene>
<evidence type="ECO:0000256" key="3">
    <source>
        <dbReference type="ARBA" id="ARBA00022692"/>
    </source>
</evidence>
<reference evidence="8 9" key="1">
    <citation type="submission" date="2018-03" db="EMBL/GenBank/DDBJ databases">
        <title>Genomic Encyclopedia of Type Strains, Phase III (KMG-III): the genomes of soil and plant-associated and newly described type strains.</title>
        <authorList>
            <person name="Whitman W."/>
        </authorList>
    </citation>
    <scope>NUCLEOTIDE SEQUENCE [LARGE SCALE GENOMIC DNA]</scope>
    <source>
        <strain evidence="8 9">CGMCC 1.12700</strain>
    </source>
</reference>
<keyword evidence="5 6" id="KW-0472">Membrane</keyword>
<evidence type="ECO:0000313" key="8">
    <source>
        <dbReference type="EMBL" id="PSK94406.1"/>
    </source>
</evidence>
<dbReference type="EMBL" id="PYGD01000001">
    <property type="protein sequence ID" value="PSK94406.1"/>
    <property type="molecule type" value="Genomic_DNA"/>
</dbReference>
<dbReference type="PANTHER" id="PTHR23502:SF132">
    <property type="entry name" value="POLYAMINE TRANSPORTER 2-RELATED"/>
    <property type="match status" value="1"/>
</dbReference>
<dbReference type="Gene3D" id="1.20.1720.10">
    <property type="entry name" value="Multidrug resistance protein D"/>
    <property type="match status" value="1"/>
</dbReference>
<feature type="transmembrane region" description="Helical" evidence="6">
    <location>
        <begin position="286"/>
        <end position="304"/>
    </location>
</feature>
<dbReference type="SUPFAM" id="SSF103473">
    <property type="entry name" value="MFS general substrate transporter"/>
    <property type="match status" value="1"/>
</dbReference>
<comment type="caution">
    <text evidence="8">The sequence shown here is derived from an EMBL/GenBank/DDBJ whole genome shotgun (WGS) entry which is preliminary data.</text>
</comment>
<dbReference type="Proteomes" id="UP000240572">
    <property type="component" value="Unassembled WGS sequence"/>
</dbReference>
<feature type="transmembrane region" description="Helical" evidence="6">
    <location>
        <begin position="310"/>
        <end position="332"/>
    </location>
</feature>
<dbReference type="GO" id="GO:0005886">
    <property type="term" value="C:plasma membrane"/>
    <property type="evidence" value="ECO:0007669"/>
    <property type="project" value="TreeGrafter"/>
</dbReference>
<evidence type="ECO:0000256" key="1">
    <source>
        <dbReference type="ARBA" id="ARBA00004141"/>
    </source>
</evidence>
<evidence type="ECO:0000256" key="5">
    <source>
        <dbReference type="ARBA" id="ARBA00023136"/>
    </source>
</evidence>
<organism evidence="8 9">
    <name type="scientific">Taibaiella chishuiensis</name>
    <dbReference type="NCBI Taxonomy" id="1434707"/>
    <lineage>
        <taxon>Bacteria</taxon>
        <taxon>Pseudomonadati</taxon>
        <taxon>Bacteroidota</taxon>
        <taxon>Chitinophagia</taxon>
        <taxon>Chitinophagales</taxon>
        <taxon>Chitinophagaceae</taxon>
        <taxon>Taibaiella</taxon>
    </lineage>
</organism>
<dbReference type="InterPro" id="IPR036259">
    <property type="entry name" value="MFS_trans_sf"/>
</dbReference>
<evidence type="ECO:0000256" key="4">
    <source>
        <dbReference type="ARBA" id="ARBA00022989"/>
    </source>
</evidence>
<proteinExistence type="predicted"/>
<evidence type="ECO:0000256" key="2">
    <source>
        <dbReference type="ARBA" id="ARBA00022448"/>
    </source>
</evidence>
<feature type="transmembrane region" description="Helical" evidence="6">
    <location>
        <begin position="377"/>
        <end position="398"/>
    </location>
</feature>
<feature type="transmembrane region" description="Helical" evidence="6">
    <location>
        <begin position="12"/>
        <end position="33"/>
    </location>
</feature>
<evidence type="ECO:0000256" key="6">
    <source>
        <dbReference type="SAM" id="Phobius"/>
    </source>
</evidence>
<dbReference type="Pfam" id="PF07690">
    <property type="entry name" value="MFS_1"/>
    <property type="match status" value="1"/>
</dbReference>
<feature type="transmembrane region" description="Helical" evidence="6">
    <location>
        <begin position="344"/>
        <end position="365"/>
    </location>
</feature>
<dbReference type="OrthoDB" id="9814303at2"/>
<evidence type="ECO:0000313" key="9">
    <source>
        <dbReference type="Proteomes" id="UP000240572"/>
    </source>
</evidence>
<dbReference type="PANTHER" id="PTHR23502">
    <property type="entry name" value="MAJOR FACILITATOR SUPERFAMILY"/>
    <property type="match status" value="1"/>
</dbReference>
<dbReference type="PROSITE" id="PS50850">
    <property type="entry name" value="MFS"/>
    <property type="match status" value="1"/>
</dbReference>
<feature type="domain" description="Major facilitator superfamily (MFS) profile" evidence="7">
    <location>
        <begin position="18"/>
        <end position="405"/>
    </location>
</feature>
<feature type="transmembrane region" description="Helical" evidence="6">
    <location>
        <begin position="251"/>
        <end position="274"/>
    </location>
</feature>
<feature type="transmembrane region" description="Helical" evidence="6">
    <location>
        <begin position="222"/>
        <end position="245"/>
    </location>
</feature>
<feature type="transmembrane region" description="Helical" evidence="6">
    <location>
        <begin position="53"/>
        <end position="72"/>
    </location>
</feature>
<dbReference type="RefSeq" id="WP_106521111.1">
    <property type="nucleotide sequence ID" value="NZ_PYGD01000001.1"/>
</dbReference>
<dbReference type="GO" id="GO:1990961">
    <property type="term" value="P:xenobiotic detoxification by transmembrane export across the plasma membrane"/>
    <property type="evidence" value="ECO:0007669"/>
    <property type="project" value="TreeGrafter"/>
</dbReference>
<feature type="transmembrane region" description="Helical" evidence="6">
    <location>
        <begin position="107"/>
        <end position="130"/>
    </location>
</feature>
<keyword evidence="9" id="KW-1185">Reference proteome</keyword>
<feature type="transmembrane region" description="Helical" evidence="6">
    <location>
        <begin position="142"/>
        <end position="160"/>
    </location>
</feature>
<comment type="subcellular location">
    <subcellularLocation>
        <location evidence="1">Membrane</location>
        <topology evidence="1">Multi-pass membrane protein</topology>
    </subcellularLocation>
</comment>
<protein>
    <submittedName>
        <fullName evidence="8">Putative MFS family arabinose efflux permease</fullName>
    </submittedName>
</protein>
<feature type="transmembrane region" description="Helical" evidence="6">
    <location>
        <begin position="172"/>
        <end position="191"/>
    </location>
</feature>
<dbReference type="InterPro" id="IPR020846">
    <property type="entry name" value="MFS_dom"/>
</dbReference>
<keyword evidence="3 6" id="KW-0812">Transmembrane</keyword>
<sequence>MQTSTKVRHLKTGNIPIATVLAYVLIPLSGLATDIYLPSMPHMATGLQVSEQSVQLTLSLFLISYGLSQCIVGSLLDTFGRYRLSLVSLLLFSISCYLIAITNNINLILAMRVVQGITVGFILVAKRALFVDVYSGDKQKKYVSIITIVWGVAPIVAPYIGGYLEGLFNWRANFYFLGIFGTLLFLLELLFSGETLQRRSEPRFATVLNAYRMMLGQRSFTWGLLMLGISYGTVMLYGLSGTFILEHKLGYSAIAAGYISLLLGSAWMAGGFLGKFLIGRPLLRKTAWATAIQLAAAGLLIASAAMGPNIYVLILLAYILHMAAGFTFTNYFARSITMFPQNAAMAGGITGGGAYIVTSTLSYGVTYLIRAENQAQLGYSYLVLVVLGIIVLATFPGIRKSNPVKQ</sequence>